<dbReference type="AlphaFoldDB" id="A0A242MAG0"/>
<comment type="subcellular location">
    <subcellularLocation>
        <location evidence="1">Cell membrane</location>
        <topology evidence="1">Multi-pass membrane protein</topology>
    </subcellularLocation>
</comment>
<evidence type="ECO:0000259" key="8">
    <source>
        <dbReference type="PROSITE" id="PS50850"/>
    </source>
</evidence>
<dbReference type="SUPFAM" id="SSF103473">
    <property type="entry name" value="MFS general substrate transporter"/>
    <property type="match status" value="2"/>
</dbReference>
<feature type="transmembrane region" description="Helical" evidence="7">
    <location>
        <begin position="317"/>
        <end position="336"/>
    </location>
</feature>
<evidence type="ECO:0000256" key="4">
    <source>
        <dbReference type="ARBA" id="ARBA00022692"/>
    </source>
</evidence>
<keyword evidence="6 7" id="KW-0472">Membrane</keyword>
<dbReference type="InterPro" id="IPR005828">
    <property type="entry name" value="MFS_sugar_transport-like"/>
</dbReference>
<dbReference type="InterPro" id="IPR036259">
    <property type="entry name" value="MFS_trans_sf"/>
</dbReference>
<dbReference type="Pfam" id="PF00083">
    <property type="entry name" value="Sugar_tr"/>
    <property type="match status" value="1"/>
</dbReference>
<dbReference type="PROSITE" id="PS50850">
    <property type="entry name" value="MFS"/>
    <property type="match status" value="1"/>
</dbReference>
<feature type="transmembrane region" description="Helical" evidence="7">
    <location>
        <begin position="62"/>
        <end position="83"/>
    </location>
</feature>
<evidence type="ECO:0000256" key="3">
    <source>
        <dbReference type="ARBA" id="ARBA00022475"/>
    </source>
</evidence>
<keyword evidence="9" id="KW-0762">Sugar transport</keyword>
<keyword evidence="2" id="KW-0813">Transport</keyword>
<feature type="transmembrane region" description="Helical" evidence="7">
    <location>
        <begin position="161"/>
        <end position="181"/>
    </location>
</feature>
<dbReference type="InterPro" id="IPR020846">
    <property type="entry name" value="MFS_dom"/>
</dbReference>
<evidence type="ECO:0000313" key="10">
    <source>
        <dbReference type="Proteomes" id="UP000194546"/>
    </source>
</evidence>
<feature type="transmembrane region" description="Helical" evidence="7">
    <location>
        <begin position="286"/>
        <end position="305"/>
    </location>
</feature>
<feature type="transmembrane region" description="Helical" evidence="7">
    <location>
        <begin position="520"/>
        <end position="539"/>
    </location>
</feature>
<name>A0A242MAG0_CABSO</name>
<dbReference type="PANTHER" id="PTHR43045">
    <property type="entry name" value="SHIKIMATE TRANSPORTER"/>
    <property type="match status" value="1"/>
</dbReference>
<feature type="transmembrane region" description="Helical" evidence="7">
    <location>
        <begin position="22"/>
        <end position="42"/>
    </location>
</feature>
<evidence type="ECO:0000256" key="6">
    <source>
        <dbReference type="ARBA" id="ARBA00023136"/>
    </source>
</evidence>
<evidence type="ECO:0000256" key="1">
    <source>
        <dbReference type="ARBA" id="ARBA00004651"/>
    </source>
</evidence>
<dbReference type="Gene3D" id="1.20.1250.20">
    <property type="entry name" value="MFS general substrate transporter like domains"/>
    <property type="match status" value="1"/>
</dbReference>
<feature type="transmembrane region" description="Helical" evidence="7">
    <location>
        <begin position="95"/>
        <end position="116"/>
    </location>
</feature>
<keyword evidence="5 7" id="KW-1133">Transmembrane helix</keyword>
<accession>A0A242MAG0</accession>
<reference evidence="9 10" key="1">
    <citation type="submission" date="2017-03" db="EMBL/GenBank/DDBJ databases">
        <title>Genome analysis of strain PAMC 26510.</title>
        <authorList>
            <person name="Oh H.-M."/>
            <person name="Yang J.-A."/>
        </authorList>
    </citation>
    <scope>NUCLEOTIDE SEQUENCE [LARGE SCALE GENOMIC DNA]</scope>
    <source>
        <strain evidence="9 10">PAMC 26510</strain>
    </source>
</reference>
<feature type="transmembrane region" description="Helical" evidence="7">
    <location>
        <begin position="494"/>
        <end position="514"/>
    </location>
</feature>
<feature type="domain" description="Major facilitator superfamily (MFS) profile" evidence="8">
    <location>
        <begin position="22"/>
        <end position="544"/>
    </location>
</feature>
<comment type="caution">
    <text evidence="9">The sequence shown here is derived from an EMBL/GenBank/DDBJ whole genome shotgun (WGS) entry which is preliminary data.</text>
</comment>
<dbReference type="InterPro" id="IPR005829">
    <property type="entry name" value="Sugar_transporter_CS"/>
</dbReference>
<dbReference type="EMBL" id="NBTY01000193">
    <property type="protein sequence ID" value="OTP67684.1"/>
    <property type="molecule type" value="Genomic_DNA"/>
</dbReference>
<dbReference type="Proteomes" id="UP000194546">
    <property type="component" value="Unassembled WGS sequence"/>
</dbReference>
<proteinExistence type="predicted"/>
<keyword evidence="4 7" id="KW-0812">Transmembrane</keyword>
<organism evidence="9 10">
    <name type="scientific">Caballeronia sordidicola</name>
    <name type="common">Burkholderia sordidicola</name>
    <dbReference type="NCBI Taxonomy" id="196367"/>
    <lineage>
        <taxon>Bacteria</taxon>
        <taxon>Pseudomonadati</taxon>
        <taxon>Pseudomonadota</taxon>
        <taxon>Betaproteobacteria</taxon>
        <taxon>Burkholderiales</taxon>
        <taxon>Burkholderiaceae</taxon>
        <taxon>Caballeronia</taxon>
    </lineage>
</organism>
<keyword evidence="3" id="KW-1003">Cell membrane</keyword>
<feature type="transmembrane region" description="Helical" evidence="7">
    <location>
        <begin position="250"/>
        <end position="274"/>
    </location>
</feature>
<evidence type="ECO:0000256" key="7">
    <source>
        <dbReference type="SAM" id="Phobius"/>
    </source>
</evidence>
<protein>
    <submittedName>
        <fullName evidence="9">Putative sugar transport protein</fullName>
    </submittedName>
</protein>
<dbReference type="RefSeq" id="WP_256927972.1">
    <property type="nucleotide sequence ID" value="NZ_NBTY01000193.1"/>
</dbReference>
<evidence type="ECO:0000256" key="5">
    <source>
        <dbReference type="ARBA" id="ARBA00022989"/>
    </source>
</evidence>
<evidence type="ECO:0000256" key="2">
    <source>
        <dbReference type="ARBA" id="ARBA00022448"/>
    </source>
</evidence>
<dbReference type="PROSITE" id="PS00217">
    <property type="entry name" value="SUGAR_TRANSPORT_2"/>
    <property type="match status" value="1"/>
</dbReference>
<dbReference type="GO" id="GO:0005886">
    <property type="term" value="C:plasma membrane"/>
    <property type="evidence" value="ECO:0007669"/>
    <property type="project" value="UniProtKB-SubCell"/>
</dbReference>
<feature type="transmembrane region" description="Helical" evidence="7">
    <location>
        <begin position="193"/>
        <end position="213"/>
    </location>
</feature>
<evidence type="ECO:0000313" key="9">
    <source>
        <dbReference type="EMBL" id="OTP67684.1"/>
    </source>
</evidence>
<feature type="transmembrane region" description="Helical" evidence="7">
    <location>
        <begin position="450"/>
        <end position="473"/>
    </location>
</feature>
<dbReference type="PANTHER" id="PTHR43045:SF7">
    <property type="entry name" value="MAJOR FACILITATOR SUPERFAMILY TRANSPORTER"/>
    <property type="match status" value="1"/>
</dbReference>
<gene>
    <name evidence="9" type="ORF">PAMC26510_30465</name>
</gene>
<dbReference type="GO" id="GO:0022857">
    <property type="term" value="F:transmembrane transporter activity"/>
    <property type="evidence" value="ECO:0007669"/>
    <property type="project" value="InterPro"/>
</dbReference>
<sequence length="554" mass="59244">MSQVSDAGTTGKIGGIGHQRKVIIGATVGTIFEWYDFFLYISVASVIATNFFSNNNPASAEIFALLTFATGYLVRPFGALFFGRLGDLVGRKHTFLATILIMGCSTIAIGLLPTYATVGILAPSLLTVMRMLQGLALGGEYGGAATYIAEHAPAGQRGASTAWLQISATLGFALSVLVVLGTRTLLTEEQYAIWGWRVLFLISIVPLAISVWIRLKLEESPMFLEMKRQGTLSKAPIRETLGQWPNARRILIAMFGMVAPQSVLLVGAQIYSLVFLVNTIKVDVQIANFVILTALMLGLPSFIWSGKLSDRLGTKPFIVGACLLGALTYLPLYKALTFYANPALYVAQQTVPVLVVADPAECSLQFNPIGRSKRTSGCDIVKDALVRTGAPYSNRAAAPGSVAIVYVGGQVIALAVRGKQPDARAFGERLTRALTRAGYLAHADKSAMNYPMIILILACLSSIAGMIFGPLASAMTSFFPARIRYTSVSFSYHVGNGLFGGLLPAISAAIQISTGNIYGGVWYTVAVVGVTFFVALLFLPSQHSLAKEALVSRI</sequence>